<accession>A0A973W2L5</accession>
<proteinExistence type="predicted"/>
<organism evidence="1">
    <name type="scientific">Bradyrhizobium septentrionale</name>
    <dbReference type="NCBI Taxonomy" id="1404411"/>
    <lineage>
        <taxon>Bacteria</taxon>
        <taxon>Pseudomonadati</taxon>
        <taxon>Pseudomonadota</taxon>
        <taxon>Alphaproteobacteria</taxon>
        <taxon>Hyphomicrobiales</taxon>
        <taxon>Nitrobacteraceae</taxon>
        <taxon>Bradyrhizobium</taxon>
    </lineage>
</organism>
<dbReference type="AlphaFoldDB" id="A0A973W2L5"/>
<evidence type="ECO:0000313" key="1">
    <source>
        <dbReference type="EMBL" id="NVI46383.1"/>
    </source>
</evidence>
<reference evidence="1" key="1">
    <citation type="submission" date="2020-06" db="EMBL/GenBank/DDBJ databases">
        <title>Whole Genome Sequence of Bradyrhizobium sp. Strain 1S1.</title>
        <authorList>
            <person name="Bromfield E.S.P."/>
            <person name="Cloutier S."/>
        </authorList>
    </citation>
    <scope>NUCLEOTIDE SEQUENCE [LARGE SCALE GENOMIC DNA]</scope>
    <source>
        <strain evidence="1">1S1</strain>
    </source>
</reference>
<protein>
    <submittedName>
        <fullName evidence="1">Uncharacterized protein</fullName>
    </submittedName>
</protein>
<dbReference type="EMBL" id="JAAOLE020000001">
    <property type="protein sequence ID" value="NVI46383.1"/>
    <property type="molecule type" value="Genomic_DNA"/>
</dbReference>
<comment type="caution">
    <text evidence="1">The sequence shown here is derived from an EMBL/GenBank/DDBJ whole genome shotgun (WGS) entry which is preliminary data.</text>
</comment>
<gene>
    <name evidence="1" type="ORF">HAP48_026170</name>
</gene>
<sequence length="60" mass="6791">MSEAPRPEPSDEVKAILREFVAIQKAKYGPDWKKKLSAEMAAKSRPFIDALLAAHRKDPR</sequence>
<name>A0A973W2L5_9BRAD</name>
<dbReference type="RefSeq" id="WP_166205708.1">
    <property type="nucleotide sequence ID" value="NZ_CP088285.1"/>
</dbReference>